<dbReference type="GO" id="GO:0016887">
    <property type="term" value="F:ATP hydrolysis activity"/>
    <property type="evidence" value="ECO:0007669"/>
    <property type="project" value="InterPro"/>
</dbReference>
<name>A0A316R429_9BACT</name>
<evidence type="ECO:0000256" key="2">
    <source>
        <dbReference type="ARBA" id="ARBA00022448"/>
    </source>
</evidence>
<comment type="caution">
    <text evidence="6">The sequence shown here is derived from an EMBL/GenBank/DDBJ whole genome shotgun (WGS) entry which is preliminary data.</text>
</comment>
<dbReference type="EMBL" id="DNWC01000051">
    <property type="protein sequence ID" value="HBJ08095.1"/>
    <property type="molecule type" value="Genomic_DNA"/>
</dbReference>
<dbReference type="PANTHER" id="PTHR42734:SF17">
    <property type="entry name" value="METAL TRANSPORT SYSTEM ATP-BINDING PROTEIN TM_0124-RELATED"/>
    <property type="match status" value="1"/>
</dbReference>
<keyword evidence="4" id="KW-0067">ATP-binding</keyword>
<dbReference type="SMART" id="SM00382">
    <property type="entry name" value="AAA"/>
    <property type="match status" value="1"/>
</dbReference>
<feature type="domain" description="ABC transporter" evidence="5">
    <location>
        <begin position="4"/>
        <end position="225"/>
    </location>
</feature>
<dbReference type="InterPro" id="IPR050153">
    <property type="entry name" value="Metal_Ion_Import_ABC"/>
</dbReference>
<dbReference type="Gene3D" id="3.40.50.300">
    <property type="entry name" value="P-loop containing nucleotide triphosphate hydrolases"/>
    <property type="match status" value="1"/>
</dbReference>
<evidence type="ECO:0000256" key="4">
    <source>
        <dbReference type="ARBA" id="ARBA00022840"/>
    </source>
</evidence>
<dbReference type="CDD" id="cd03235">
    <property type="entry name" value="ABC_Metallic_Cations"/>
    <property type="match status" value="1"/>
</dbReference>
<dbReference type="RefSeq" id="WP_270214317.1">
    <property type="nucleotide sequence ID" value="NZ_CAUAJF010000024.1"/>
</dbReference>
<dbReference type="PROSITE" id="PS00211">
    <property type="entry name" value="ABC_TRANSPORTER_1"/>
    <property type="match status" value="1"/>
</dbReference>
<reference evidence="6 7" key="1">
    <citation type="journal article" date="2018" name="Nat. Biotechnol.">
        <title>A standardized bacterial taxonomy based on genome phylogeny substantially revises the tree of life.</title>
        <authorList>
            <person name="Parks D.H."/>
            <person name="Chuvochina M."/>
            <person name="Waite D.W."/>
            <person name="Rinke C."/>
            <person name="Skarshewski A."/>
            <person name="Chaumeil P.A."/>
            <person name="Hugenholtz P."/>
        </authorList>
    </citation>
    <scope>NUCLEOTIDE SEQUENCE [LARGE SCALE GENOMIC DNA]</scope>
    <source>
        <strain evidence="6">UBA11482</strain>
    </source>
</reference>
<dbReference type="InterPro" id="IPR027417">
    <property type="entry name" value="P-loop_NTPase"/>
</dbReference>
<dbReference type="PANTHER" id="PTHR42734">
    <property type="entry name" value="METAL TRANSPORT SYSTEM ATP-BINDING PROTEIN TM_0124-RELATED"/>
    <property type="match status" value="1"/>
</dbReference>
<protein>
    <submittedName>
        <fullName evidence="6">Zinc ABC transporter</fullName>
    </submittedName>
</protein>
<sequence length="225" mass="25769">MLLIRDKRIEVTGVSLQYDRTPVLENIDLTVYDKDFLAITGPNGGGKTTLLRIILGLLPPLSGTVSFYRNGLEVPYLNMGYLPQKNAIDSRFPLIVSEVIFSGLMGEKRFLKPFTLEQRLRVEEALSLVGLERFAERPIGKLSGGQMQRALLARALVSRPEILLLDEPSSYVDQEFEERMYEIFREINKTTTVILVSHELNRMEEMATRIVRINRSIREINNREL</sequence>
<evidence type="ECO:0000256" key="1">
    <source>
        <dbReference type="ARBA" id="ARBA00005417"/>
    </source>
</evidence>
<dbReference type="InterPro" id="IPR003593">
    <property type="entry name" value="AAA+_ATPase"/>
</dbReference>
<dbReference type="GO" id="GO:0005524">
    <property type="term" value="F:ATP binding"/>
    <property type="evidence" value="ECO:0007669"/>
    <property type="project" value="UniProtKB-KW"/>
</dbReference>
<dbReference type="SUPFAM" id="SSF52540">
    <property type="entry name" value="P-loop containing nucleoside triphosphate hydrolases"/>
    <property type="match status" value="1"/>
</dbReference>
<dbReference type="InterPro" id="IPR017871">
    <property type="entry name" value="ABC_transporter-like_CS"/>
</dbReference>
<dbReference type="PROSITE" id="PS50893">
    <property type="entry name" value="ABC_TRANSPORTER_2"/>
    <property type="match status" value="1"/>
</dbReference>
<keyword evidence="3" id="KW-0547">Nucleotide-binding</keyword>
<evidence type="ECO:0000256" key="3">
    <source>
        <dbReference type="ARBA" id="ARBA00022741"/>
    </source>
</evidence>
<gene>
    <name evidence="6" type="ORF">DDY73_03745</name>
</gene>
<dbReference type="AlphaFoldDB" id="A0A316R429"/>
<evidence type="ECO:0000313" key="7">
    <source>
        <dbReference type="Proteomes" id="UP000262954"/>
    </source>
</evidence>
<evidence type="ECO:0000313" key="6">
    <source>
        <dbReference type="EMBL" id="HBJ08095.1"/>
    </source>
</evidence>
<keyword evidence="2" id="KW-0813">Transport</keyword>
<comment type="similarity">
    <text evidence="1">Belongs to the ABC transporter superfamily.</text>
</comment>
<dbReference type="Proteomes" id="UP000262954">
    <property type="component" value="Unassembled WGS sequence"/>
</dbReference>
<organism evidence="6 7">
    <name type="scientific">Coprobacter fastidiosus</name>
    <dbReference type="NCBI Taxonomy" id="1099853"/>
    <lineage>
        <taxon>Bacteria</taxon>
        <taxon>Pseudomonadati</taxon>
        <taxon>Bacteroidota</taxon>
        <taxon>Bacteroidia</taxon>
        <taxon>Bacteroidales</taxon>
        <taxon>Barnesiellaceae</taxon>
        <taxon>Coprobacter</taxon>
    </lineage>
</organism>
<evidence type="ECO:0000259" key="5">
    <source>
        <dbReference type="PROSITE" id="PS50893"/>
    </source>
</evidence>
<proteinExistence type="inferred from homology"/>
<accession>A0A316R429</accession>
<dbReference type="Pfam" id="PF00005">
    <property type="entry name" value="ABC_tran"/>
    <property type="match status" value="1"/>
</dbReference>
<dbReference type="InterPro" id="IPR003439">
    <property type="entry name" value="ABC_transporter-like_ATP-bd"/>
</dbReference>